<evidence type="ECO:0000313" key="3">
    <source>
        <dbReference type="Proteomes" id="UP000392064"/>
    </source>
</evidence>
<comment type="similarity">
    <text evidence="1">Belongs to the enoyl-CoA hydratase/isomerase family.</text>
</comment>
<proteinExistence type="inferred from homology"/>
<evidence type="ECO:0000256" key="1">
    <source>
        <dbReference type="ARBA" id="ARBA00005254"/>
    </source>
</evidence>
<dbReference type="GO" id="GO:0003824">
    <property type="term" value="F:catalytic activity"/>
    <property type="evidence" value="ECO:0007669"/>
    <property type="project" value="UniProtKB-ARBA"/>
</dbReference>
<evidence type="ECO:0008006" key="4">
    <source>
        <dbReference type="Google" id="ProtNLM"/>
    </source>
</evidence>
<name>A0A5Q2MIC6_9ACTN</name>
<dbReference type="CDD" id="cd06558">
    <property type="entry name" value="crotonase-like"/>
    <property type="match status" value="1"/>
</dbReference>
<dbReference type="Proteomes" id="UP000392064">
    <property type="component" value="Chromosome"/>
</dbReference>
<dbReference type="AlphaFoldDB" id="A0A5Q2MIC6"/>
<dbReference type="Gene3D" id="1.10.12.10">
    <property type="entry name" value="Lyase 2-enoyl-coa Hydratase, Chain A, domain 2"/>
    <property type="match status" value="1"/>
</dbReference>
<dbReference type="SUPFAM" id="SSF52096">
    <property type="entry name" value="ClpP/crotonase"/>
    <property type="match status" value="1"/>
</dbReference>
<dbReference type="PANTHER" id="PTHR43459:SF1">
    <property type="entry name" value="EG:BACN32G11.4 PROTEIN"/>
    <property type="match status" value="1"/>
</dbReference>
<dbReference type="Pfam" id="PF00378">
    <property type="entry name" value="ECH_1"/>
    <property type="match status" value="1"/>
</dbReference>
<dbReference type="InterPro" id="IPR029045">
    <property type="entry name" value="ClpP/crotonase-like_dom_sf"/>
</dbReference>
<dbReference type="EMBL" id="CP045737">
    <property type="protein sequence ID" value="QGG40055.1"/>
    <property type="molecule type" value="Genomic_DNA"/>
</dbReference>
<gene>
    <name evidence="2" type="ORF">GEV26_00920</name>
</gene>
<dbReference type="InterPro" id="IPR001753">
    <property type="entry name" value="Enoyl-CoA_hydra/iso"/>
</dbReference>
<dbReference type="Gene3D" id="3.90.226.10">
    <property type="entry name" value="2-enoyl-CoA Hydratase, Chain A, domain 1"/>
    <property type="match status" value="1"/>
</dbReference>
<dbReference type="InterPro" id="IPR014748">
    <property type="entry name" value="Enoyl-CoA_hydra_C"/>
</dbReference>
<sequence>MTVTSSLQCTWHPQDVLELRLHRPERRNALDQTLIDALRDALDTDARHARCTVLTGADTFFCSGGDVASMPGADDGLFGPAGRLELIHGVIERFAALPCPTVVAVEGYALGAGWGLALAGDILVAGEDAAFQAPFSQRGLAADAGVAWHLTRRLGRHGANRHLLLGEPLTAPEALSAGLVTILAAPRTATRVALDVAARLAAGPVESVAVTRWMSRVAEDRDVTGFLREERIGVALAGHGRDAAEGKAAFREKREPEFAR</sequence>
<evidence type="ECO:0000313" key="2">
    <source>
        <dbReference type="EMBL" id="QGG40055.1"/>
    </source>
</evidence>
<dbReference type="KEGG" id="aef:GEV26_00920"/>
<dbReference type="PANTHER" id="PTHR43459">
    <property type="entry name" value="ENOYL-COA HYDRATASE"/>
    <property type="match status" value="1"/>
</dbReference>
<keyword evidence="3" id="KW-1185">Reference proteome</keyword>
<accession>A0A5Q2MIC6</accession>
<protein>
    <recommendedName>
        <fullName evidence="4">Enoyl-CoA hydratase</fullName>
    </recommendedName>
</protein>
<reference evidence="2 3" key="1">
    <citation type="submission" date="2019-11" db="EMBL/GenBank/DDBJ databases">
        <authorList>
            <person name="Li J."/>
        </authorList>
    </citation>
    <scope>NUCLEOTIDE SEQUENCE [LARGE SCALE GENOMIC DNA]</scope>
    <source>
        <strain evidence="2 3">MF47</strain>
    </source>
</reference>
<organism evidence="2 3">
    <name type="scientific">Aeromicrobium yanjiei</name>
    <dbReference type="NCBI Taxonomy" id="2662028"/>
    <lineage>
        <taxon>Bacteria</taxon>
        <taxon>Bacillati</taxon>
        <taxon>Actinomycetota</taxon>
        <taxon>Actinomycetes</taxon>
        <taxon>Propionibacteriales</taxon>
        <taxon>Nocardioidaceae</taxon>
        <taxon>Aeromicrobium</taxon>
    </lineage>
</organism>